<dbReference type="Proteomes" id="UP001058974">
    <property type="component" value="Chromosome 1"/>
</dbReference>
<protein>
    <recommendedName>
        <fullName evidence="3">Ubiquitin-like protease family profile domain-containing protein</fullName>
    </recommendedName>
</protein>
<gene>
    <name evidence="1" type="ORF">KIW84_014096</name>
</gene>
<comment type="caution">
    <text evidence="1">The sequence shown here is derived from an EMBL/GenBank/DDBJ whole genome shotgun (WGS) entry which is preliminary data.</text>
</comment>
<dbReference type="EMBL" id="JAMSHJ010000001">
    <property type="protein sequence ID" value="KAI5446113.1"/>
    <property type="molecule type" value="Genomic_DNA"/>
</dbReference>
<dbReference type="Gramene" id="Psat01G0409600-T1">
    <property type="protein sequence ID" value="KAI5446113.1"/>
    <property type="gene ID" value="KIW84_014096"/>
</dbReference>
<reference evidence="1 2" key="1">
    <citation type="journal article" date="2022" name="Nat. Genet.">
        <title>Improved pea reference genome and pan-genome highlight genomic features and evolutionary characteristics.</title>
        <authorList>
            <person name="Yang T."/>
            <person name="Liu R."/>
            <person name="Luo Y."/>
            <person name="Hu S."/>
            <person name="Wang D."/>
            <person name="Wang C."/>
            <person name="Pandey M.K."/>
            <person name="Ge S."/>
            <person name="Xu Q."/>
            <person name="Li N."/>
            <person name="Li G."/>
            <person name="Huang Y."/>
            <person name="Saxena R.K."/>
            <person name="Ji Y."/>
            <person name="Li M."/>
            <person name="Yan X."/>
            <person name="He Y."/>
            <person name="Liu Y."/>
            <person name="Wang X."/>
            <person name="Xiang C."/>
            <person name="Varshney R.K."/>
            <person name="Ding H."/>
            <person name="Gao S."/>
            <person name="Zong X."/>
        </authorList>
    </citation>
    <scope>NUCLEOTIDE SEQUENCE [LARGE SCALE GENOMIC DNA]</scope>
    <source>
        <strain evidence="1 2">cv. Zhongwan 6</strain>
    </source>
</reference>
<name>A0A9D5BLT2_PEA</name>
<dbReference type="AlphaFoldDB" id="A0A9D5BLT2"/>
<organism evidence="1 2">
    <name type="scientific">Pisum sativum</name>
    <name type="common">Garden pea</name>
    <name type="synonym">Lathyrus oleraceus</name>
    <dbReference type="NCBI Taxonomy" id="3888"/>
    <lineage>
        <taxon>Eukaryota</taxon>
        <taxon>Viridiplantae</taxon>
        <taxon>Streptophyta</taxon>
        <taxon>Embryophyta</taxon>
        <taxon>Tracheophyta</taxon>
        <taxon>Spermatophyta</taxon>
        <taxon>Magnoliopsida</taxon>
        <taxon>eudicotyledons</taxon>
        <taxon>Gunneridae</taxon>
        <taxon>Pentapetalae</taxon>
        <taxon>rosids</taxon>
        <taxon>fabids</taxon>
        <taxon>Fabales</taxon>
        <taxon>Fabaceae</taxon>
        <taxon>Papilionoideae</taxon>
        <taxon>50 kb inversion clade</taxon>
        <taxon>NPAAA clade</taxon>
        <taxon>Hologalegina</taxon>
        <taxon>IRL clade</taxon>
        <taxon>Fabeae</taxon>
        <taxon>Lathyrus</taxon>
    </lineage>
</organism>
<evidence type="ECO:0000313" key="1">
    <source>
        <dbReference type="EMBL" id="KAI5446113.1"/>
    </source>
</evidence>
<keyword evidence="2" id="KW-1185">Reference proteome</keyword>
<accession>A0A9D5BLT2</accession>
<sequence length="134" mass="15333">MEVSLRMKRLFYRGLLCDVRIGGWNNVNGGGNGESGGVVGLLPVWTEKVVGVFRRSKKRFKMTNEYPAHRQDNGWACGYYVMKTMFDIVDASIVEIFNEISTDTSSYEKETIDSVRQLWAQCFSQMVEEQMQIA</sequence>
<evidence type="ECO:0000313" key="2">
    <source>
        <dbReference type="Proteomes" id="UP001058974"/>
    </source>
</evidence>
<evidence type="ECO:0008006" key="3">
    <source>
        <dbReference type="Google" id="ProtNLM"/>
    </source>
</evidence>
<proteinExistence type="predicted"/>